<evidence type="ECO:0000259" key="9">
    <source>
        <dbReference type="PROSITE" id="PS50893"/>
    </source>
</evidence>
<feature type="transmembrane region" description="Helical" evidence="8">
    <location>
        <begin position="251"/>
        <end position="274"/>
    </location>
</feature>
<gene>
    <name evidence="11" type="ORF">NCTC8139_00490</name>
</gene>
<dbReference type="PROSITE" id="PS50929">
    <property type="entry name" value="ABC_TM1F"/>
    <property type="match status" value="1"/>
</dbReference>
<dbReference type="AlphaFoldDB" id="A0ABD7UYG9"/>
<dbReference type="PROSITE" id="PS00211">
    <property type="entry name" value="ABC_TRANSPORTER_1"/>
    <property type="match status" value="1"/>
</dbReference>
<sequence>MTEHPLPDGRASQTRWLLSFGRPVLWPLLISIACRVAELAAGAALLGYAAHAAVSAVTTGSGSAVSVLLVVLTLAAIRGVFHYLEHYTGHWVAFRVLAMMRVFFYRRLAALAPAITYRHRTGDLLGRVTRDIDRLEVFFAHTVVPAIAAVVMPSGVLLWLIVIGYPGVALAVGVSVVVLGAGVPFVGRRRVGRNEAAIVAHLGTVSAHLADSIAGLREISAFGAAPERMRTLDRVERDLAVRRRVVARWSAARVALTRACQVGALAAVVVTAHAGGADAATIAAMVAVMFATFPALEAVDAFAALLGSTTSSLRRIREIADGTSDTPGPSTADAWHPPESAPEIRFDGVAFAHPGRPGRRVLDRVDLTLPAGGFVGVVGPTGSGKSTLGALAARIWDPVVGRVLWDGHDLRHIPVDVLRDRVTVVDQDPYLLPTSIAANLRLGAPEATDERLWEALHAVDLDTFVRAMPDGLDTAISDRTLSGGQRQRLALARAILHDGAVIVVDEGTGQLDAATEARVVARLRREWAGRTVLWITHRESTLDRCDMVCRVRDGQVIVEESTASAC</sequence>
<feature type="transmembrane region" description="Helical" evidence="8">
    <location>
        <begin position="138"/>
        <end position="162"/>
    </location>
</feature>
<keyword evidence="2 8" id="KW-0812">Transmembrane</keyword>
<dbReference type="Gene3D" id="3.40.50.300">
    <property type="entry name" value="P-loop containing nucleotide triphosphate hydrolases"/>
    <property type="match status" value="1"/>
</dbReference>
<feature type="transmembrane region" description="Helical" evidence="8">
    <location>
        <begin position="62"/>
        <end position="84"/>
    </location>
</feature>
<name>A0ABD7UYG9_9ACTN</name>
<feature type="domain" description="ABC transporter" evidence="9">
    <location>
        <begin position="344"/>
        <end position="565"/>
    </location>
</feature>
<evidence type="ECO:0000256" key="4">
    <source>
        <dbReference type="ARBA" id="ARBA00022840"/>
    </source>
</evidence>
<dbReference type="GeneID" id="60748542"/>
<dbReference type="Pfam" id="PF00005">
    <property type="entry name" value="ABC_tran"/>
    <property type="match status" value="1"/>
</dbReference>
<dbReference type="InterPro" id="IPR003593">
    <property type="entry name" value="AAA+_ATPase"/>
</dbReference>
<evidence type="ECO:0000256" key="2">
    <source>
        <dbReference type="ARBA" id="ARBA00022692"/>
    </source>
</evidence>
<protein>
    <submittedName>
        <fullName evidence="11">Probable ABC transporter ATP-binding protein HI_0664</fullName>
    </submittedName>
</protein>
<dbReference type="RefSeq" id="WP_131733360.1">
    <property type="nucleotide sequence ID" value="NZ_CAACYD010000005.1"/>
</dbReference>
<dbReference type="SUPFAM" id="SSF90123">
    <property type="entry name" value="ABC transporter transmembrane region"/>
    <property type="match status" value="1"/>
</dbReference>
<proteinExistence type="predicted"/>
<evidence type="ECO:0000313" key="11">
    <source>
        <dbReference type="EMBL" id="VFA81425.1"/>
    </source>
</evidence>
<dbReference type="InterPro" id="IPR014223">
    <property type="entry name" value="ABC_CydC/D"/>
</dbReference>
<dbReference type="InterPro" id="IPR011527">
    <property type="entry name" value="ABC1_TM_dom"/>
</dbReference>
<feature type="transmembrane region" description="Helical" evidence="8">
    <location>
        <begin position="96"/>
        <end position="117"/>
    </location>
</feature>
<evidence type="ECO:0000256" key="6">
    <source>
        <dbReference type="ARBA" id="ARBA00023136"/>
    </source>
</evidence>
<dbReference type="GO" id="GO:0005524">
    <property type="term" value="F:ATP binding"/>
    <property type="evidence" value="ECO:0007669"/>
    <property type="project" value="UniProtKB-KW"/>
</dbReference>
<evidence type="ECO:0000256" key="1">
    <source>
        <dbReference type="ARBA" id="ARBA00004651"/>
    </source>
</evidence>
<dbReference type="Pfam" id="PF00664">
    <property type="entry name" value="ABC_membrane"/>
    <property type="match status" value="1"/>
</dbReference>
<dbReference type="EMBL" id="CAACYD010000005">
    <property type="protein sequence ID" value="VFA81425.1"/>
    <property type="molecule type" value="Genomic_DNA"/>
</dbReference>
<dbReference type="Proteomes" id="UP000360750">
    <property type="component" value="Unassembled WGS sequence"/>
</dbReference>
<dbReference type="SMART" id="SM00382">
    <property type="entry name" value="AAA"/>
    <property type="match status" value="1"/>
</dbReference>
<evidence type="ECO:0000256" key="8">
    <source>
        <dbReference type="SAM" id="Phobius"/>
    </source>
</evidence>
<dbReference type="InterPro" id="IPR017871">
    <property type="entry name" value="ABC_transporter-like_CS"/>
</dbReference>
<organism evidence="11 12">
    <name type="scientific">Gordonia paraffinivorans</name>
    <dbReference type="NCBI Taxonomy" id="175628"/>
    <lineage>
        <taxon>Bacteria</taxon>
        <taxon>Bacillati</taxon>
        <taxon>Actinomycetota</taxon>
        <taxon>Actinomycetes</taxon>
        <taxon>Mycobacteriales</taxon>
        <taxon>Gordoniaceae</taxon>
        <taxon>Gordonia</taxon>
    </lineage>
</organism>
<keyword evidence="4 11" id="KW-0067">ATP-binding</keyword>
<evidence type="ECO:0000313" key="12">
    <source>
        <dbReference type="Proteomes" id="UP000360750"/>
    </source>
</evidence>
<evidence type="ECO:0000259" key="10">
    <source>
        <dbReference type="PROSITE" id="PS50929"/>
    </source>
</evidence>
<dbReference type="InterPro" id="IPR036640">
    <property type="entry name" value="ABC1_TM_sf"/>
</dbReference>
<dbReference type="PROSITE" id="PS50893">
    <property type="entry name" value="ABC_TRANSPORTER_2"/>
    <property type="match status" value="1"/>
</dbReference>
<dbReference type="GO" id="GO:0005886">
    <property type="term" value="C:plasma membrane"/>
    <property type="evidence" value="ECO:0007669"/>
    <property type="project" value="UniProtKB-SubCell"/>
</dbReference>
<comment type="subcellular location">
    <subcellularLocation>
        <location evidence="1">Cell membrane</location>
        <topology evidence="1">Multi-pass membrane protein</topology>
    </subcellularLocation>
</comment>
<dbReference type="Gene3D" id="1.20.1560.10">
    <property type="entry name" value="ABC transporter type 1, transmembrane domain"/>
    <property type="match status" value="1"/>
</dbReference>
<keyword evidence="3" id="KW-0547">Nucleotide-binding</keyword>
<dbReference type="NCBIfam" id="TIGR02868">
    <property type="entry name" value="CydC"/>
    <property type="match status" value="1"/>
</dbReference>
<feature type="transmembrane region" description="Helical" evidence="8">
    <location>
        <begin position="24"/>
        <end position="50"/>
    </location>
</feature>
<dbReference type="InterPro" id="IPR039421">
    <property type="entry name" value="Type_1_exporter"/>
</dbReference>
<dbReference type="PANTHER" id="PTHR43394:SF1">
    <property type="entry name" value="ATP-BINDING CASSETTE SUB-FAMILY B MEMBER 10, MITOCHONDRIAL"/>
    <property type="match status" value="1"/>
</dbReference>
<dbReference type="SUPFAM" id="SSF52540">
    <property type="entry name" value="P-loop containing nucleoside triphosphate hydrolases"/>
    <property type="match status" value="1"/>
</dbReference>
<accession>A0ABD7UYG9</accession>
<evidence type="ECO:0000256" key="5">
    <source>
        <dbReference type="ARBA" id="ARBA00022989"/>
    </source>
</evidence>
<feature type="transmembrane region" description="Helical" evidence="8">
    <location>
        <begin position="168"/>
        <end position="186"/>
    </location>
</feature>
<reference evidence="11 12" key="1">
    <citation type="submission" date="2019-02" db="EMBL/GenBank/DDBJ databases">
        <authorList>
            <consortium name="Pathogen Informatics"/>
        </authorList>
    </citation>
    <scope>NUCLEOTIDE SEQUENCE [LARGE SCALE GENOMIC DNA]</scope>
    <source>
        <strain evidence="11 12">3012STDY6756503</strain>
    </source>
</reference>
<dbReference type="PANTHER" id="PTHR43394">
    <property type="entry name" value="ATP-DEPENDENT PERMEASE MDL1, MITOCHONDRIAL"/>
    <property type="match status" value="1"/>
</dbReference>
<feature type="region of interest" description="Disordered" evidence="7">
    <location>
        <begin position="320"/>
        <end position="339"/>
    </location>
</feature>
<evidence type="ECO:0000256" key="3">
    <source>
        <dbReference type="ARBA" id="ARBA00022741"/>
    </source>
</evidence>
<dbReference type="InterPro" id="IPR003439">
    <property type="entry name" value="ABC_transporter-like_ATP-bd"/>
</dbReference>
<keyword evidence="6 8" id="KW-0472">Membrane</keyword>
<evidence type="ECO:0000256" key="7">
    <source>
        <dbReference type="SAM" id="MobiDB-lite"/>
    </source>
</evidence>
<dbReference type="InterPro" id="IPR027417">
    <property type="entry name" value="P-loop_NTPase"/>
</dbReference>
<comment type="caution">
    <text evidence="11">The sequence shown here is derived from an EMBL/GenBank/DDBJ whole genome shotgun (WGS) entry which is preliminary data.</text>
</comment>
<keyword evidence="5 8" id="KW-1133">Transmembrane helix</keyword>
<feature type="domain" description="ABC transmembrane type-1" evidence="10">
    <location>
        <begin position="29"/>
        <end position="311"/>
    </location>
</feature>